<reference evidence="8 9" key="1">
    <citation type="submission" date="2017-01" db="EMBL/GenBank/DDBJ databases">
        <title>Draft sequence of Acidihalobacter ferrooxidans strain DSM 14175 (strain V8).</title>
        <authorList>
            <person name="Khaleque H.N."/>
            <person name="Ramsay J.P."/>
            <person name="Murphy R.J.T."/>
            <person name="Kaksonen A.H."/>
            <person name="Boxall N.J."/>
            <person name="Watkin E.L.J."/>
        </authorList>
    </citation>
    <scope>NUCLEOTIDE SEQUENCE [LARGE SCALE GENOMIC DNA]</scope>
    <source>
        <strain evidence="8 9">V8</strain>
    </source>
</reference>
<dbReference type="Pfam" id="PF13416">
    <property type="entry name" value="SBP_bac_8"/>
    <property type="match status" value="1"/>
</dbReference>
<evidence type="ECO:0000256" key="1">
    <source>
        <dbReference type="ARBA" id="ARBA00004418"/>
    </source>
</evidence>
<dbReference type="OrthoDB" id="4393730at2"/>
<dbReference type="RefSeq" id="WP_076837643.1">
    <property type="nucleotide sequence ID" value="NZ_CP019434.1"/>
</dbReference>
<dbReference type="Proteomes" id="UP000243807">
    <property type="component" value="Chromosome"/>
</dbReference>
<dbReference type="NCBIfam" id="NF008211">
    <property type="entry name" value="PRK10974.1"/>
    <property type="match status" value="1"/>
</dbReference>
<proteinExistence type="inferred from homology"/>
<evidence type="ECO:0000256" key="2">
    <source>
        <dbReference type="ARBA" id="ARBA00008520"/>
    </source>
</evidence>
<protein>
    <recommendedName>
        <fullName evidence="4">sn-glycerol-3-phosphate-binding periplasmic protein UgpB</fullName>
    </recommendedName>
</protein>
<gene>
    <name evidence="8" type="ORF">BW247_13725</name>
</gene>
<dbReference type="PANTHER" id="PTHR43649">
    <property type="entry name" value="ARABINOSE-BINDING PROTEIN-RELATED"/>
    <property type="match status" value="1"/>
</dbReference>
<dbReference type="PANTHER" id="PTHR43649:SF31">
    <property type="entry name" value="SN-GLYCEROL-3-PHOSPHATE-BINDING PERIPLASMIC PROTEIN UGPB"/>
    <property type="match status" value="1"/>
</dbReference>
<evidence type="ECO:0000313" key="8">
    <source>
        <dbReference type="EMBL" id="APZ44020.1"/>
    </source>
</evidence>
<keyword evidence="6" id="KW-0732">Signal</keyword>
<comment type="subcellular location">
    <subcellularLocation>
        <location evidence="1">Periplasm</location>
    </subcellularLocation>
</comment>
<name>A0A1P8UJL9_9GAMM</name>
<dbReference type="AlphaFoldDB" id="A0A1P8UJL9"/>
<dbReference type="KEGG" id="afy:BW247_13725"/>
<dbReference type="EMBL" id="CP019434">
    <property type="protein sequence ID" value="APZ44020.1"/>
    <property type="molecule type" value="Genomic_DNA"/>
</dbReference>
<keyword evidence="9" id="KW-1185">Reference proteome</keyword>
<evidence type="ECO:0000256" key="5">
    <source>
        <dbReference type="ARBA" id="ARBA00022448"/>
    </source>
</evidence>
<dbReference type="PROSITE" id="PS01037">
    <property type="entry name" value="SBP_BACTERIAL_1"/>
    <property type="match status" value="1"/>
</dbReference>
<dbReference type="GO" id="GO:0055085">
    <property type="term" value="P:transmembrane transport"/>
    <property type="evidence" value="ECO:0007669"/>
    <property type="project" value="InterPro"/>
</dbReference>
<organism evidence="8 9">
    <name type="scientific">Acidihalobacter ferrooxydans</name>
    <dbReference type="NCBI Taxonomy" id="1765967"/>
    <lineage>
        <taxon>Bacteria</taxon>
        <taxon>Pseudomonadati</taxon>
        <taxon>Pseudomonadota</taxon>
        <taxon>Gammaproteobacteria</taxon>
        <taxon>Chromatiales</taxon>
        <taxon>Ectothiorhodospiraceae</taxon>
        <taxon>Acidihalobacter</taxon>
    </lineage>
</organism>
<evidence type="ECO:0000256" key="4">
    <source>
        <dbReference type="ARBA" id="ARBA00017470"/>
    </source>
</evidence>
<dbReference type="InterPro" id="IPR050490">
    <property type="entry name" value="Bact_solute-bd_prot1"/>
</dbReference>
<dbReference type="CDD" id="cd14748">
    <property type="entry name" value="PBP2_UgpB"/>
    <property type="match status" value="1"/>
</dbReference>
<dbReference type="SUPFAM" id="SSF53850">
    <property type="entry name" value="Periplasmic binding protein-like II"/>
    <property type="match status" value="1"/>
</dbReference>
<dbReference type="GO" id="GO:0042597">
    <property type="term" value="C:periplasmic space"/>
    <property type="evidence" value="ECO:0007669"/>
    <property type="project" value="UniProtKB-SubCell"/>
</dbReference>
<keyword evidence="5" id="KW-0813">Transport</keyword>
<evidence type="ECO:0000313" key="9">
    <source>
        <dbReference type="Proteomes" id="UP000243807"/>
    </source>
</evidence>
<evidence type="ECO:0000256" key="3">
    <source>
        <dbReference type="ARBA" id="ARBA00011557"/>
    </source>
</evidence>
<sequence>MQSFGQKALNRRTVGIVGGLLAFSTLFGAHSAYAADRIQIQFWNAMSGKLGETVQHLADEFNQSQSRYTVKPVFKGTYKQTMLSTIAAFRAHNPPDIVQIFDVGTATMMSAKGAYIPVYELMKKEQIPFSTRQFIPAAASYYSNTRGHLVSLPFNSSTPVIFYNKALFAKAGVQPPKTWAEMGAVGQKLRATGAACGFTTGWPAWVQLEQFSLWNGLHYATHDNGYKAIKGVKLLINEKPYVEHLARLGAWSKSGVFEYGGPENKSRPLFVSGHCAMYMGSSASYAAIKGGAQFPFGIAPMPYDARLSGAPQNTVVGGASLWVMKGLPASHYAGIAAFLKFMMSGKAQAYWASHTGYVPVTLAGFEQLKREGFYQKQPGAMVAIDELSNKPPRAWTMGIRLGYMPQLRQIERNEMEAVFAGHKSAQAALDDAARQGDKLLAQFAASVGQ</sequence>
<comment type="subunit">
    <text evidence="3">The complex is composed of two ATP-binding proteins (UgpC), two transmembrane proteins (UgpA and UgpE) and a solute-binding protein (UgpB).</text>
</comment>
<dbReference type="InterPro" id="IPR006059">
    <property type="entry name" value="SBP"/>
</dbReference>
<evidence type="ECO:0000256" key="6">
    <source>
        <dbReference type="ARBA" id="ARBA00022729"/>
    </source>
</evidence>
<dbReference type="Gene3D" id="3.40.190.10">
    <property type="entry name" value="Periplasmic binding protein-like II"/>
    <property type="match status" value="2"/>
</dbReference>
<accession>A0A1P8UJL9</accession>
<keyword evidence="7" id="KW-0574">Periplasm</keyword>
<evidence type="ECO:0000256" key="7">
    <source>
        <dbReference type="ARBA" id="ARBA00022764"/>
    </source>
</evidence>
<comment type="similarity">
    <text evidence="2">Belongs to the bacterial solute-binding protein 1 family.</text>
</comment>
<dbReference type="STRING" id="1765967.BW247_13725"/>
<dbReference type="InterPro" id="IPR006061">
    <property type="entry name" value="SBP_1_CS"/>
</dbReference>